<dbReference type="Proteomes" id="UP000550260">
    <property type="component" value="Unassembled WGS sequence"/>
</dbReference>
<proteinExistence type="predicted"/>
<evidence type="ECO:0000313" key="3">
    <source>
        <dbReference type="Proteomes" id="UP000550260"/>
    </source>
</evidence>
<name>A0A8E1VVV4_9PSEU</name>
<protein>
    <submittedName>
        <fullName evidence="2">Uncharacterized protein</fullName>
    </submittedName>
</protein>
<evidence type="ECO:0000256" key="1">
    <source>
        <dbReference type="SAM" id="MobiDB-lite"/>
    </source>
</evidence>
<dbReference type="RefSeq" id="WP_158242532.1">
    <property type="nucleotide sequence ID" value="NZ_JACJHR010000009.1"/>
</dbReference>
<organism evidence="2 3">
    <name type="scientific">Amycolatopsis echigonensis</name>
    <dbReference type="NCBI Taxonomy" id="2576905"/>
    <lineage>
        <taxon>Bacteria</taxon>
        <taxon>Bacillati</taxon>
        <taxon>Actinomycetota</taxon>
        <taxon>Actinomycetes</taxon>
        <taxon>Pseudonocardiales</taxon>
        <taxon>Pseudonocardiaceae</taxon>
        <taxon>Amycolatopsis</taxon>
    </lineage>
</organism>
<evidence type="ECO:0000313" key="2">
    <source>
        <dbReference type="EMBL" id="MBB2499267.1"/>
    </source>
</evidence>
<accession>A0A8E1VVV4</accession>
<feature type="region of interest" description="Disordered" evidence="1">
    <location>
        <begin position="1"/>
        <end position="29"/>
    </location>
</feature>
<dbReference type="EMBL" id="JACJHR010000009">
    <property type="protein sequence ID" value="MBB2499267.1"/>
    <property type="molecule type" value="Genomic_DNA"/>
</dbReference>
<gene>
    <name evidence="2" type="ORF">H5411_08990</name>
</gene>
<reference evidence="2 3" key="1">
    <citation type="submission" date="2020-08" db="EMBL/GenBank/DDBJ databases">
        <title>Amycolatopsis echigonensis JCM 21831.</title>
        <authorList>
            <person name="Tedsree N."/>
            <person name="Kuncharoen N."/>
            <person name="Likhitwitayawuid K."/>
            <person name="Tanasupawat S."/>
        </authorList>
    </citation>
    <scope>NUCLEOTIDE SEQUENCE [LARGE SCALE GENOMIC DNA]</scope>
    <source>
        <strain evidence="2 3">JCM 21831</strain>
    </source>
</reference>
<comment type="caution">
    <text evidence="2">The sequence shown here is derived from an EMBL/GenBank/DDBJ whole genome shotgun (WGS) entry which is preliminary data.</text>
</comment>
<sequence length="47" mass="4950">MFEQGAGQRSGITYGVERAPPGHVNGQRQNGEPLVVGVLISLSDEVV</sequence>
<dbReference type="AlphaFoldDB" id="A0A8E1VVV4"/>